<dbReference type="Gene3D" id="3.40.640.10">
    <property type="entry name" value="Type I PLP-dependent aspartate aminotransferase-like (Major domain)"/>
    <property type="match status" value="1"/>
</dbReference>
<evidence type="ECO:0000256" key="9">
    <source>
        <dbReference type="RuleBase" id="RU003560"/>
    </source>
</evidence>
<dbReference type="EC" id="2.6.1.76" evidence="4"/>
<evidence type="ECO:0000256" key="7">
    <source>
        <dbReference type="ARBA" id="ARBA00022898"/>
    </source>
</evidence>
<dbReference type="AlphaFoldDB" id="A0A6L6PR30"/>
<dbReference type="GO" id="GO:0005829">
    <property type="term" value="C:cytosol"/>
    <property type="evidence" value="ECO:0007669"/>
    <property type="project" value="TreeGrafter"/>
</dbReference>
<dbReference type="GO" id="GO:0045303">
    <property type="term" value="F:diaminobutyrate-2-oxoglutarate transaminase activity"/>
    <property type="evidence" value="ECO:0007669"/>
    <property type="project" value="UniProtKB-EC"/>
</dbReference>
<evidence type="ECO:0000256" key="4">
    <source>
        <dbReference type="ARBA" id="ARBA00013155"/>
    </source>
</evidence>
<dbReference type="InterPro" id="IPR015424">
    <property type="entry name" value="PyrdxlP-dep_Trfase"/>
</dbReference>
<evidence type="ECO:0000256" key="3">
    <source>
        <dbReference type="ARBA" id="ARBA00008954"/>
    </source>
</evidence>
<dbReference type="Gene3D" id="3.90.1150.10">
    <property type="entry name" value="Aspartate Aminotransferase, domain 1"/>
    <property type="match status" value="1"/>
</dbReference>
<evidence type="ECO:0000256" key="1">
    <source>
        <dbReference type="ARBA" id="ARBA00001933"/>
    </source>
</evidence>
<keyword evidence="11" id="KW-1185">Reference proteome</keyword>
<comment type="catalytic activity">
    <reaction evidence="8">
        <text>L-2,4-diaminobutanoate + 2-oxoglutarate = L-aspartate 4-semialdehyde + L-glutamate</text>
        <dbReference type="Rhea" id="RHEA:11160"/>
        <dbReference type="ChEBI" id="CHEBI:16810"/>
        <dbReference type="ChEBI" id="CHEBI:29985"/>
        <dbReference type="ChEBI" id="CHEBI:58761"/>
        <dbReference type="ChEBI" id="CHEBI:537519"/>
        <dbReference type="EC" id="2.6.1.76"/>
    </reaction>
</comment>
<comment type="caution">
    <text evidence="10">The sequence shown here is derived from an EMBL/GenBank/DDBJ whole genome shotgun (WGS) entry which is preliminary data.</text>
</comment>
<dbReference type="InterPro" id="IPR015421">
    <property type="entry name" value="PyrdxlP-dep_Trfase_major"/>
</dbReference>
<dbReference type="EMBL" id="WNKY01000052">
    <property type="protein sequence ID" value="MTV41284.1"/>
    <property type="molecule type" value="Genomic_DNA"/>
</dbReference>
<comment type="pathway">
    <text evidence="2">Amine and polyamine biosynthesis; ectoine biosynthesis; L-ectoine from L-aspartate 4-semialdehyde: step 1/3.</text>
</comment>
<keyword evidence="10" id="KW-0808">Transferase</keyword>
<dbReference type="RefSeq" id="WP_155467438.1">
    <property type="nucleotide sequence ID" value="NZ_WNKY01000052.1"/>
</dbReference>
<dbReference type="FunFam" id="3.40.640.10:FF:000004">
    <property type="entry name" value="Acetylornithine aminotransferase"/>
    <property type="match status" value="1"/>
</dbReference>
<comment type="cofactor">
    <cofactor evidence="1">
        <name>pyridoxal 5'-phosphate</name>
        <dbReference type="ChEBI" id="CHEBI:597326"/>
    </cofactor>
</comment>
<dbReference type="InterPro" id="IPR015422">
    <property type="entry name" value="PyrdxlP-dep_Trfase_small"/>
</dbReference>
<dbReference type="CDD" id="cd00610">
    <property type="entry name" value="OAT_like"/>
    <property type="match status" value="1"/>
</dbReference>
<evidence type="ECO:0000256" key="5">
    <source>
        <dbReference type="ARBA" id="ARBA00014798"/>
    </source>
</evidence>
<dbReference type="InterPro" id="IPR049704">
    <property type="entry name" value="Aminotrans_3_PPA_site"/>
</dbReference>
<proteinExistence type="inferred from homology"/>
<dbReference type="Proteomes" id="UP000475582">
    <property type="component" value="Unassembled WGS sequence"/>
</dbReference>
<dbReference type="GO" id="GO:0030170">
    <property type="term" value="F:pyridoxal phosphate binding"/>
    <property type="evidence" value="ECO:0007669"/>
    <property type="project" value="InterPro"/>
</dbReference>
<dbReference type="SUPFAM" id="SSF53383">
    <property type="entry name" value="PLP-dependent transferases"/>
    <property type="match status" value="1"/>
</dbReference>
<evidence type="ECO:0000256" key="6">
    <source>
        <dbReference type="ARBA" id="ARBA00022576"/>
    </source>
</evidence>
<accession>A0A6L6PR30</accession>
<dbReference type="PANTHER" id="PTHR43094:SF1">
    <property type="entry name" value="AMINOTRANSFERASE CLASS-III"/>
    <property type="match status" value="1"/>
</dbReference>
<evidence type="ECO:0000313" key="11">
    <source>
        <dbReference type="Proteomes" id="UP000475582"/>
    </source>
</evidence>
<dbReference type="InterPro" id="IPR005814">
    <property type="entry name" value="Aminotrans_3"/>
</dbReference>
<organism evidence="10 11">
    <name type="scientific">Duganella radicis</name>
    <dbReference type="NCBI Taxonomy" id="551988"/>
    <lineage>
        <taxon>Bacteria</taxon>
        <taxon>Pseudomonadati</taxon>
        <taxon>Pseudomonadota</taxon>
        <taxon>Betaproteobacteria</taxon>
        <taxon>Burkholderiales</taxon>
        <taxon>Oxalobacteraceae</taxon>
        <taxon>Telluria group</taxon>
        <taxon>Duganella</taxon>
    </lineage>
</organism>
<sequence length="448" mass="47695">MSHIIHRNLHRPPPVAVRAAGLTVTDSAGREYLDASGGAAVSSLGHAHPDVLAAMHAQIDRNTYAHTAFFTCAAAEELAARLAADAPGDLDHVYLVSGGSEAMETALKLARQHWLEAGQPQRTTFIARRQSYHGNTLGALAVGGNEWRRAPFAPLLIDVPRVAPCYEYRERADGQSTEDYTAALLQELEQAILAAGPENVIGFVAETVVGATAGAVPPTPGYFRGVRRLCDQYGLLLILDEVMCGMGRCGTLYAFEQEGVLPDLVVLGKGLGAGYQPIGAVLAREHIVRRLREGSGAFQHGHTYMGHPVAAAAALAVQKVIQRDNLLGAVTVRGAALRRLLRDAFGQHPHVGDIRGRGLLIGLELVADRDSKAPFDPALRLHARIKEAAMARGLMVYPMGGTIDGKRGDHILLAPPFIASEAELAEITSRLTDAMTDAVPRALAGALT</sequence>
<dbReference type="OrthoDB" id="3398487at2"/>
<dbReference type="PROSITE" id="PS00600">
    <property type="entry name" value="AA_TRANSFER_CLASS_3"/>
    <property type="match status" value="1"/>
</dbReference>
<reference evidence="10 11" key="1">
    <citation type="submission" date="2019-11" db="EMBL/GenBank/DDBJ databases">
        <title>Type strains purchased from KCTC, JCM and DSMZ.</title>
        <authorList>
            <person name="Lu H."/>
        </authorList>
    </citation>
    <scope>NUCLEOTIDE SEQUENCE [LARGE SCALE GENOMIC DNA]</scope>
    <source>
        <strain evidence="10 11">KCTC 22382</strain>
    </source>
</reference>
<protein>
    <recommendedName>
        <fullName evidence="5">Diaminobutyrate--2-oxoglutarate transaminase</fullName>
        <ecNumber evidence="4">2.6.1.76</ecNumber>
    </recommendedName>
</protein>
<dbReference type="NCBIfam" id="NF005685">
    <property type="entry name" value="PRK07483.1"/>
    <property type="match status" value="1"/>
</dbReference>
<evidence type="ECO:0000256" key="2">
    <source>
        <dbReference type="ARBA" id="ARBA00004946"/>
    </source>
</evidence>
<keyword evidence="7 9" id="KW-0663">Pyridoxal phosphate</keyword>
<dbReference type="Pfam" id="PF00202">
    <property type="entry name" value="Aminotran_3"/>
    <property type="match status" value="1"/>
</dbReference>
<evidence type="ECO:0000313" key="10">
    <source>
        <dbReference type="EMBL" id="MTV41284.1"/>
    </source>
</evidence>
<comment type="similarity">
    <text evidence="3 9">Belongs to the class-III pyridoxal-phosphate-dependent aminotransferase family.</text>
</comment>
<dbReference type="PANTHER" id="PTHR43094">
    <property type="entry name" value="AMINOTRANSFERASE"/>
    <property type="match status" value="1"/>
</dbReference>
<evidence type="ECO:0000256" key="8">
    <source>
        <dbReference type="ARBA" id="ARBA00049111"/>
    </source>
</evidence>
<keyword evidence="6 10" id="KW-0032">Aminotransferase</keyword>
<name>A0A6L6PR30_9BURK</name>
<gene>
    <name evidence="10" type="ORF">GM676_27350</name>
</gene>